<organism evidence="1 2">
    <name type="scientific">Solanum bulbocastanum</name>
    <name type="common">Wild potato</name>
    <dbReference type="NCBI Taxonomy" id="147425"/>
    <lineage>
        <taxon>Eukaryota</taxon>
        <taxon>Viridiplantae</taxon>
        <taxon>Streptophyta</taxon>
        <taxon>Embryophyta</taxon>
        <taxon>Tracheophyta</taxon>
        <taxon>Spermatophyta</taxon>
        <taxon>Magnoliopsida</taxon>
        <taxon>eudicotyledons</taxon>
        <taxon>Gunneridae</taxon>
        <taxon>Pentapetalae</taxon>
        <taxon>asterids</taxon>
        <taxon>lamiids</taxon>
        <taxon>Solanales</taxon>
        <taxon>Solanaceae</taxon>
        <taxon>Solanoideae</taxon>
        <taxon>Solaneae</taxon>
        <taxon>Solanum</taxon>
    </lineage>
</organism>
<protein>
    <submittedName>
        <fullName evidence="1">Uncharacterized protein</fullName>
    </submittedName>
</protein>
<evidence type="ECO:0000313" key="1">
    <source>
        <dbReference type="EMBL" id="KAK6782045.1"/>
    </source>
</evidence>
<reference evidence="1 2" key="1">
    <citation type="submission" date="2024-02" db="EMBL/GenBank/DDBJ databases">
        <title>de novo genome assembly of Solanum bulbocastanum strain 11H21.</title>
        <authorList>
            <person name="Hosaka A.J."/>
        </authorList>
    </citation>
    <scope>NUCLEOTIDE SEQUENCE [LARGE SCALE GENOMIC DNA]</scope>
    <source>
        <tissue evidence="1">Young leaves</tissue>
    </source>
</reference>
<accession>A0AAN8T5G4</accession>
<sequence length="126" mass="14521">MDVTGKTKDNVKARLDLPEHCRRPELHIQESANNKLLKPKASCSFTMEQKRKICEWVKSLKMPDGYGSNLGKRADIEHGILHGRKVTTVMFSWNNYLRLLFVDCLKTYGNRWQRSVCSSKTCVPAH</sequence>
<proteinExistence type="predicted"/>
<name>A0AAN8T5G4_SOLBU</name>
<dbReference type="EMBL" id="JBANQN010000008">
    <property type="protein sequence ID" value="KAK6782045.1"/>
    <property type="molecule type" value="Genomic_DNA"/>
</dbReference>
<dbReference type="AlphaFoldDB" id="A0AAN8T5G4"/>
<dbReference type="Proteomes" id="UP001371456">
    <property type="component" value="Unassembled WGS sequence"/>
</dbReference>
<evidence type="ECO:0000313" key="2">
    <source>
        <dbReference type="Proteomes" id="UP001371456"/>
    </source>
</evidence>
<gene>
    <name evidence="1" type="ORF">RDI58_019841</name>
</gene>
<keyword evidence="2" id="KW-1185">Reference proteome</keyword>
<comment type="caution">
    <text evidence="1">The sequence shown here is derived from an EMBL/GenBank/DDBJ whole genome shotgun (WGS) entry which is preliminary data.</text>
</comment>